<dbReference type="Pfam" id="PF01756">
    <property type="entry name" value="ACOX"/>
    <property type="match status" value="1"/>
</dbReference>
<protein>
    <recommendedName>
        <fullName evidence="3">Acyl-CoA oxidase C-terminal domain-containing protein</fullName>
    </recommendedName>
</protein>
<dbReference type="SUPFAM" id="SSF47203">
    <property type="entry name" value="Acyl-CoA dehydrogenase C-terminal domain-like"/>
    <property type="match status" value="1"/>
</dbReference>
<keyword evidence="2" id="KW-0560">Oxidoreductase</keyword>
<feature type="domain" description="Acyl-CoA oxidase C-terminal" evidence="3">
    <location>
        <begin position="3"/>
        <end position="90"/>
    </location>
</feature>
<dbReference type="EMBL" id="HBII01010407">
    <property type="protein sequence ID" value="CAE0345604.1"/>
    <property type="molecule type" value="Transcribed_RNA"/>
</dbReference>
<dbReference type="GO" id="GO:0005777">
    <property type="term" value="C:peroxisome"/>
    <property type="evidence" value="ECO:0007669"/>
    <property type="project" value="InterPro"/>
</dbReference>
<dbReference type="PANTHER" id="PTHR10909:SF250">
    <property type="entry name" value="PEROXISOMAL ACYL-COENZYME A OXIDASE 1"/>
    <property type="match status" value="1"/>
</dbReference>
<reference evidence="4" key="1">
    <citation type="submission" date="2021-01" db="EMBL/GenBank/DDBJ databases">
        <authorList>
            <person name="Corre E."/>
            <person name="Pelletier E."/>
            <person name="Niang G."/>
            <person name="Scheremetjew M."/>
            <person name="Finn R."/>
            <person name="Kale V."/>
            <person name="Holt S."/>
            <person name="Cochrane G."/>
            <person name="Meng A."/>
            <person name="Brown T."/>
            <person name="Cohen L."/>
        </authorList>
    </citation>
    <scope>NUCLEOTIDE SEQUENCE</scope>
    <source>
        <strain evidence="4">FSP1.4</strain>
    </source>
</reference>
<evidence type="ECO:0000256" key="1">
    <source>
        <dbReference type="ARBA" id="ARBA00006288"/>
    </source>
</evidence>
<comment type="similarity">
    <text evidence="1">Belongs to the acyl-CoA oxidase family.</text>
</comment>
<evidence type="ECO:0000259" key="3">
    <source>
        <dbReference type="Pfam" id="PF01756"/>
    </source>
</evidence>
<sequence>MEEMPTFLVIDFFSSSDMDSLREVFREALLALRKDALAIVDGFGYRDDELCSVLGSYDGDVYNKLIAIVRKNPLNKSNTLPGYFEYIKPLRAKI</sequence>
<accession>A0A7S3J685</accession>
<dbReference type="GO" id="GO:0071949">
    <property type="term" value="F:FAD binding"/>
    <property type="evidence" value="ECO:0007669"/>
    <property type="project" value="InterPro"/>
</dbReference>
<dbReference type="InterPro" id="IPR002655">
    <property type="entry name" value="Acyl-CoA_oxidase_C"/>
</dbReference>
<evidence type="ECO:0000256" key="2">
    <source>
        <dbReference type="ARBA" id="ARBA00023002"/>
    </source>
</evidence>
<dbReference type="GO" id="GO:0033540">
    <property type="term" value="P:fatty acid beta-oxidation using acyl-CoA oxidase"/>
    <property type="evidence" value="ECO:0007669"/>
    <property type="project" value="TreeGrafter"/>
</dbReference>
<dbReference type="AlphaFoldDB" id="A0A7S3J685"/>
<dbReference type="GO" id="GO:0005504">
    <property type="term" value="F:fatty acid binding"/>
    <property type="evidence" value="ECO:0007669"/>
    <property type="project" value="TreeGrafter"/>
</dbReference>
<dbReference type="PANTHER" id="PTHR10909">
    <property type="entry name" value="ELECTRON TRANSPORT OXIDOREDUCTASE"/>
    <property type="match status" value="1"/>
</dbReference>
<dbReference type="GO" id="GO:0055088">
    <property type="term" value="P:lipid homeostasis"/>
    <property type="evidence" value="ECO:0007669"/>
    <property type="project" value="TreeGrafter"/>
</dbReference>
<name>A0A7S3J685_9SPIT</name>
<dbReference type="InterPro" id="IPR012258">
    <property type="entry name" value="Acyl-CoA_oxidase"/>
</dbReference>
<dbReference type="GO" id="GO:0003997">
    <property type="term" value="F:acyl-CoA oxidase activity"/>
    <property type="evidence" value="ECO:0007669"/>
    <property type="project" value="InterPro"/>
</dbReference>
<dbReference type="InterPro" id="IPR036250">
    <property type="entry name" value="AcylCo_DH-like_C"/>
</dbReference>
<evidence type="ECO:0000313" key="4">
    <source>
        <dbReference type="EMBL" id="CAE0345604.1"/>
    </source>
</evidence>
<proteinExistence type="inferred from homology"/>
<gene>
    <name evidence="4" type="ORF">EHAR0213_LOCUS4514</name>
</gene>
<dbReference type="Gene3D" id="1.20.140.10">
    <property type="entry name" value="Butyryl-CoA Dehydrogenase, subunit A, domain 3"/>
    <property type="match status" value="1"/>
</dbReference>
<organism evidence="4">
    <name type="scientific">Euplotes harpa</name>
    <dbReference type="NCBI Taxonomy" id="151035"/>
    <lineage>
        <taxon>Eukaryota</taxon>
        <taxon>Sar</taxon>
        <taxon>Alveolata</taxon>
        <taxon>Ciliophora</taxon>
        <taxon>Intramacronucleata</taxon>
        <taxon>Spirotrichea</taxon>
        <taxon>Hypotrichia</taxon>
        <taxon>Euplotida</taxon>
        <taxon>Euplotidae</taxon>
        <taxon>Euplotes</taxon>
    </lineage>
</organism>